<keyword evidence="2 9" id="KW-0547">Nucleotide-binding</keyword>
<dbReference type="Gene3D" id="1.10.720.10">
    <property type="match status" value="1"/>
</dbReference>
<name>A0A6H0KUH7_9BACE</name>
<feature type="domain" description="Rho RNA-BD" evidence="13">
    <location>
        <begin position="377"/>
        <end position="452"/>
    </location>
</feature>
<dbReference type="Proteomes" id="UP000501780">
    <property type="component" value="Chromosome"/>
</dbReference>
<feature type="binding site" evidence="9">
    <location>
        <begin position="497"/>
        <end position="502"/>
    </location>
    <ligand>
        <name>ATP</name>
        <dbReference type="ChEBI" id="CHEBI:30616"/>
    </ligand>
</feature>
<proteinExistence type="inferred from homology"/>
<dbReference type="PROSITE" id="PS51856">
    <property type="entry name" value="RHO_RNA_BD"/>
    <property type="match status" value="1"/>
</dbReference>
<evidence type="ECO:0000256" key="4">
    <source>
        <dbReference type="ARBA" id="ARBA00022806"/>
    </source>
</evidence>
<organism evidence="14 15">
    <name type="scientific">Bacteroides faecium</name>
    <dbReference type="NCBI Taxonomy" id="2715212"/>
    <lineage>
        <taxon>Bacteria</taxon>
        <taxon>Pseudomonadati</taxon>
        <taxon>Bacteroidota</taxon>
        <taxon>Bacteroidia</taxon>
        <taxon>Bacteroidales</taxon>
        <taxon>Bacteroidaceae</taxon>
        <taxon>Bacteroides</taxon>
    </lineage>
</organism>
<sequence>MYNIIQLNDKELSELQIIAKDLGIKKADSFKKEDLVYKILDEQAIVGATKKVAADKLKEERKEDKKKRSPRVTPSKKEDKAVSATKSGEVAKNKEAVPAKTQQPSKEASTNKEKETPAVEAKAENTAAPKRKVGRPRKGTDAAEKKEVENVKPVVTKETEAKSAVVAEKPAEAEKKAAPVQQPAEKKEKENKPVTETNRLVVEANKPIAEANKPAAEKKVIAKPQKKAAPVIDEESNILSNADDDDFIPIEDLPSEKIELPTELFGKFEATKTEPAQTASEQPSHPQQQSQQQQQAQQQRPRIVRPRDNNNNSNNASNNNNNNNNNNNFQRNNNQNQQRLPMQRSNQQNNASENFPAQQPQERKIIEREKPYEFDDILNGVGVLEIMQDGYGFLRSSDYNYLSSPDDIYVSQSQIKLFGLKTGDVVEGVIRPPKEGEKYFPLVKVSKINGRDAAFVRDRVPFEHLTPLFPDEKFKLCKGGYSDSMSARVVDLFAPIGKGQRALIVAQPKTGKTILMKDIANAIAANHPEVYMIMLLIDERPEEVTDMARSVNAEVIASTFDEPAERHVKIAGIVLEKAKRLVECGHDVVIFLDSITRLARAYNTVSPASGKVLSGGVDANALHKPKRFFGAARNIENGGSLTIIATALIDTGSKMDEVIFEEFKGTGNMELQLDRNLSNKRIFPAVNITASSTRRDDLLLDKTTLDRMWILRKYLADMNPIEAMDFVKDRLEKTRDNDEFLMSMNS</sequence>
<feature type="compositionally biased region" description="Polar residues" evidence="12">
    <location>
        <begin position="339"/>
        <end position="360"/>
    </location>
</feature>
<evidence type="ECO:0000259" key="13">
    <source>
        <dbReference type="PROSITE" id="PS51856"/>
    </source>
</evidence>
<dbReference type="PANTHER" id="PTHR46425:SF1">
    <property type="entry name" value="TRANSCRIPTION TERMINATION FACTOR RHO"/>
    <property type="match status" value="1"/>
</dbReference>
<keyword evidence="6 9" id="KW-0694">RNA-binding</keyword>
<keyword evidence="1 9" id="KW-0806">Transcription termination</keyword>
<dbReference type="InterPro" id="IPR011129">
    <property type="entry name" value="CSD"/>
</dbReference>
<protein>
    <recommendedName>
        <fullName evidence="9 10">Transcription termination factor Rho</fullName>
        <ecNumber evidence="9 10">3.6.4.-</ecNumber>
    </recommendedName>
    <alternativeName>
        <fullName evidence="9">ATP-dependent helicase Rho</fullName>
    </alternativeName>
</protein>
<dbReference type="Pfam" id="PF00006">
    <property type="entry name" value="ATP-synt_ab"/>
    <property type="match status" value="1"/>
</dbReference>
<dbReference type="GO" id="GO:0004386">
    <property type="term" value="F:helicase activity"/>
    <property type="evidence" value="ECO:0007669"/>
    <property type="project" value="UniProtKB-UniRule"/>
</dbReference>
<dbReference type="GO" id="GO:0008186">
    <property type="term" value="F:ATP-dependent activity, acting on RNA"/>
    <property type="evidence" value="ECO:0007669"/>
    <property type="project" value="UniProtKB-UniRule"/>
</dbReference>
<reference evidence="14 15" key="1">
    <citation type="submission" date="2020-03" db="EMBL/GenBank/DDBJ databases">
        <title>Genomic analysis of Bacteroides faecium CBA7301.</title>
        <authorList>
            <person name="Kim J."/>
            <person name="Roh S.W."/>
        </authorList>
    </citation>
    <scope>NUCLEOTIDE SEQUENCE [LARGE SCALE GENOMIC DNA]</scope>
    <source>
        <strain evidence="14 15">CBA7301</strain>
    </source>
</reference>
<dbReference type="InterPro" id="IPR011112">
    <property type="entry name" value="Rho-like_N"/>
</dbReference>
<feature type="binding site" evidence="9">
    <location>
        <begin position="509"/>
        <end position="514"/>
    </location>
    <ligand>
        <name>ATP</name>
        <dbReference type="ChEBI" id="CHEBI:30616"/>
    </ligand>
</feature>
<evidence type="ECO:0000256" key="10">
    <source>
        <dbReference type="NCBIfam" id="TIGR00767"/>
    </source>
</evidence>
<dbReference type="HAMAP" id="MF_01884">
    <property type="entry name" value="Rho"/>
    <property type="match status" value="1"/>
</dbReference>
<dbReference type="EC" id="3.6.4.-" evidence="9 10"/>
<evidence type="ECO:0000256" key="1">
    <source>
        <dbReference type="ARBA" id="ARBA00022472"/>
    </source>
</evidence>
<dbReference type="InterPro" id="IPR004665">
    <property type="entry name" value="Term_rho"/>
</dbReference>
<dbReference type="CDD" id="cd01128">
    <property type="entry name" value="rho_factor_C"/>
    <property type="match status" value="1"/>
</dbReference>
<dbReference type="InterPro" id="IPR027417">
    <property type="entry name" value="P-loop_NTPase"/>
</dbReference>
<dbReference type="Pfam" id="PF07498">
    <property type="entry name" value="Rho_N"/>
    <property type="match status" value="1"/>
</dbReference>
<evidence type="ECO:0000256" key="12">
    <source>
        <dbReference type="SAM" id="MobiDB-lite"/>
    </source>
</evidence>
<dbReference type="NCBIfam" id="NF006886">
    <property type="entry name" value="PRK09376.1"/>
    <property type="match status" value="1"/>
</dbReference>
<feature type="binding site" evidence="9">
    <location>
        <position position="540"/>
    </location>
    <ligand>
        <name>ATP</name>
        <dbReference type="ChEBI" id="CHEBI:30616"/>
    </ligand>
</feature>
<dbReference type="GO" id="GO:0006353">
    <property type="term" value="P:DNA-templated transcription termination"/>
    <property type="evidence" value="ECO:0007669"/>
    <property type="project" value="UniProtKB-UniRule"/>
</dbReference>
<evidence type="ECO:0000256" key="5">
    <source>
        <dbReference type="ARBA" id="ARBA00022840"/>
    </source>
</evidence>
<dbReference type="SUPFAM" id="SSF52540">
    <property type="entry name" value="P-loop containing nucleoside triphosphate hydrolases"/>
    <property type="match status" value="1"/>
</dbReference>
<dbReference type="InterPro" id="IPR012340">
    <property type="entry name" value="NA-bd_OB-fold"/>
</dbReference>
<dbReference type="GO" id="GO:0005829">
    <property type="term" value="C:cytosol"/>
    <property type="evidence" value="ECO:0007669"/>
    <property type="project" value="UniProtKB-ARBA"/>
</dbReference>
<evidence type="ECO:0000256" key="7">
    <source>
        <dbReference type="ARBA" id="ARBA00023015"/>
    </source>
</evidence>
<keyword evidence="3 9" id="KW-0378">Hydrolase</keyword>
<feature type="region of interest" description="Disordered" evidence="12">
    <location>
        <begin position="50"/>
        <end position="201"/>
    </location>
</feature>
<dbReference type="EMBL" id="CP050831">
    <property type="protein sequence ID" value="QIU96839.1"/>
    <property type="molecule type" value="Genomic_DNA"/>
</dbReference>
<evidence type="ECO:0000256" key="6">
    <source>
        <dbReference type="ARBA" id="ARBA00022884"/>
    </source>
</evidence>
<dbReference type="InterPro" id="IPR041703">
    <property type="entry name" value="Rho_factor_ATP-bd"/>
</dbReference>
<keyword evidence="5 9" id="KW-0067">ATP-binding</keyword>
<dbReference type="SUPFAM" id="SSF68912">
    <property type="entry name" value="Rho N-terminal domain-like"/>
    <property type="match status" value="1"/>
</dbReference>
<comment type="subunit">
    <text evidence="9">Homohexamer. The homohexamer assembles into an open ring structure.</text>
</comment>
<feature type="compositionally biased region" description="Basic and acidic residues" evidence="12">
    <location>
        <begin position="109"/>
        <end position="123"/>
    </location>
</feature>
<comment type="function">
    <text evidence="9">Facilitates transcription termination by a mechanism that involves Rho binding to the nascent RNA, activation of Rho's RNA-dependent ATPase activity, and release of the mRNA from the DNA template.</text>
</comment>
<evidence type="ECO:0000313" key="15">
    <source>
        <dbReference type="Proteomes" id="UP000501780"/>
    </source>
</evidence>
<dbReference type="GO" id="GO:0005524">
    <property type="term" value="F:ATP binding"/>
    <property type="evidence" value="ECO:0007669"/>
    <property type="project" value="UniProtKB-UniRule"/>
</dbReference>
<dbReference type="KEGG" id="bfc:BacF7301_22985"/>
<dbReference type="SMART" id="SM00959">
    <property type="entry name" value="Rho_N"/>
    <property type="match status" value="1"/>
</dbReference>
<dbReference type="CDD" id="cd04459">
    <property type="entry name" value="Rho_CSD"/>
    <property type="match status" value="1"/>
</dbReference>
<evidence type="ECO:0000256" key="9">
    <source>
        <dbReference type="HAMAP-Rule" id="MF_01884"/>
    </source>
</evidence>
<dbReference type="SMART" id="SM00357">
    <property type="entry name" value="CSP"/>
    <property type="match status" value="1"/>
</dbReference>
<dbReference type="RefSeq" id="WP_167966497.1">
    <property type="nucleotide sequence ID" value="NZ_CP050831.1"/>
</dbReference>
<gene>
    <name evidence="9" type="primary">rho</name>
    <name evidence="14" type="ORF">BacF7301_22985</name>
</gene>
<comment type="caution">
    <text evidence="9">Lacks conserved residue(s) required for the propagation of feature annotation.</text>
</comment>
<evidence type="ECO:0000256" key="2">
    <source>
        <dbReference type="ARBA" id="ARBA00022741"/>
    </source>
</evidence>
<keyword evidence="4 9" id="KW-0347">Helicase</keyword>
<dbReference type="InterPro" id="IPR011113">
    <property type="entry name" value="Rho_RNA-bd"/>
</dbReference>
<keyword evidence="7 9" id="KW-0805">Transcription regulation</keyword>
<comment type="similarity">
    <text evidence="9 11">Belongs to the Rho family.</text>
</comment>
<feature type="compositionally biased region" description="Low complexity" evidence="12">
    <location>
        <begin position="309"/>
        <end position="338"/>
    </location>
</feature>
<dbReference type="InterPro" id="IPR003593">
    <property type="entry name" value="AAA+_ATPase"/>
</dbReference>
<feature type="compositionally biased region" description="Acidic residues" evidence="12">
    <location>
        <begin position="232"/>
        <end position="249"/>
    </location>
</feature>
<keyword evidence="15" id="KW-1185">Reference proteome</keyword>
<feature type="compositionally biased region" description="Low complexity" evidence="12">
    <location>
        <begin position="282"/>
        <end position="299"/>
    </location>
</feature>
<accession>A0A6H0KUH7</accession>
<dbReference type="GO" id="GO:0003723">
    <property type="term" value="F:RNA binding"/>
    <property type="evidence" value="ECO:0007669"/>
    <property type="project" value="UniProtKB-UniRule"/>
</dbReference>
<feature type="region of interest" description="Disordered" evidence="12">
    <location>
        <begin position="213"/>
        <end position="364"/>
    </location>
</feature>
<dbReference type="GO" id="GO:0016787">
    <property type="term" value="F:hydrolase activity"/>
    <property type="evidence" value="ECO:0007669"/>
    <property type="project" value="UniProtKB-KW"/>
</dbReference>
<evidence type="ECO:0000256" key="3">
    <source>
        <dbReference type="ARBA" id="ARBA00022801"/>
    </source>
</evidence>
<evidence type="ECO:0000256" key="11">
    <source>
        <dbReference type="PROSITE-ProRule" id="PRU01203"/>
    </source>
</evidence>
<dbReference type="SUPFAM" id="SSF50249">
    <property type="entry name" value="Nucleic acid-binding proteins"/>
    <property type="match status" value="1"/>
</dbReference>
<dbReference type="Gene3D" id="2.40.50.140">
    <property type="entry name" value="Nucleic acid-binding proteins"/>
    <property type="match status" value="1"/>
</dbReference>
<dbReference type="Pfam" id="PF07497">
    <property type="entry name" value="Rho_RNA_bind"/>
    <property type="match status" value="1"/>
</dbReference>
<evidence type="ECO:0000256" key="8">
    <source>
        <dbReference type="ARBA" id="ARBA00023163"/>
    </source>
</evidence>
<evidence type="ECO:0000313" key="14">
    <source>
        <dbReference type="EMBL" id="QIU96839.1"/>
    </source>
</evidence>
<dbReference type="SMART" id="SM00382">
    <property type="entry name" value="AAA"/>
    <property type="match status" value="1"/>
</dbReference>
<feature type="compositionally biased region" description="Basic and acidic residues" evidence="12">
    <location>
        <begin position="52"/>
        <end position="63"/>
    </location>
</feature>
<feature type="compositionally biased region" description="Basic and acidic residues" evidence="12">
    <location>
        <begin position="184"/>
        <end position="193"/>
    </location>
</feature>
<dbReference type="NCBIfam" id="TIGR00767">
    <property type="entry name" value="rho"/>
    <property type="match status" value="1"/>
</dbReference>
<dbReference type="AlphaFoldDB" id="A0A6H0KUH7"/>
<dbReference type="Gene3D" id="3.40.50.300">
    <property type="entry name" value="P-loop containing nucleotide triphosphate hydrolases"/>
    <property type="match status" value="1"/>
</dbReference>
<dbReference type="InterPro" id="IPR036269">
    <property type="entry name" value="Rho_N_sf"/>
</dbReference>
<keyword evidence="8 9" id="KW-0804">Transcription</keyword>
<feature type="compositionally biased region" description="Basic and acidic residues" evidence="12">
    <location>
        <begin position="138"/>
        <end position="161"/>
    </location>
</feature>
<dbReference type="InterPro" id="IPR000194">
    <property type="entry name" value="ATPase_F1/V1/A1_a/bsu_nucl-bd"/>
</dbReference>
<dbReference type="PANTHER" id="PTHR46425">
    <property type="entry name" value="TRANSCRIPTION TERMINATION FACTOR RHO"/>
    <property type="match status" value="1"/>
</dbReference>